<dbReference type="InterPro" id="IPR002545">
    <property type="entry name" value="CheW-lke_dom"/>
</dbReference>
<sequence>MSGDFVTVRLGGQLLGIPVLLVHDVLRLGVLTRVPRAPAMVAGVMNLRGRIVTAIDVRQSLGLPPRDAAAPSMGIVVEQDGQPYALVVDAVGDVVSVAADRFEAHPATLSPAWRAVTDGVYRLDELMLSLNIGRLLAGGMAKAA</sequence>
<feature type="domain" description="CheW-like" evidence="1">
    <location>
        <begin position="2"/>
        <end position="141"/>
    </location>
</feature>
<evidence type="ECO:0000313" key="2">
    <source>
        <dbReference type="EMBL" id="MFC3714198.1"/>
    </source>
</evidence>
<dbReference type="Gene3D" id="2.40.50.180">
    <property type="entry name" value="CheA-289, Domain 4"/>
    <property type="match status" value="1"/>
</dbReference>
<dbReference type="Pfam" id="PF01584">
    <property type="entry name" value="CheW"/>
    <property type="match status" value="1"/>
</dbReference>
<dbReference type="Gene3D" id="2.30.30.40">
    <property type="entry name" value="SH3 Domains"/>
    <property type="match status" value="1"/>
</dbReference>
<name>A0ABV7XEN6_9SPHN</name>
<protein>
    <submittedName>
        <fullName evidence="2">Chemotaxis protein CheW</fullName>
    </submittedName>
</protein>
<dbReference type="SUPFAM" id="SSF50341">
    <property type="entry name" value="CheW-like"/>
    <property type="match status" value="1"/>
</dbReference>
<reference evidence="3" key="1">
    <citation type="journal article" date="2019" name="Int. J. Syst. Evol. Microbiol.">
        <title>The Global Catalogue of Microorganisms (GCM) 10K type strain sequencing project: providing services to taxonomists for standard genome sequencing and annotation.</title>
        <authorList>
            <consortium name="The Broad Institute Genomics Platform"/>
            <consortium name="The Broad Institute Genome Sequencing Center for Infectious Disease"/>
            <person name="Wu L."/>
            <person name="Ma J."/>
        </authorList>
    </citation>
    <scope>NUCLEOTIDE SEQUENCE [LARGE SCALE GENOMIC DNA]</scope>
    <source>
        <strain evidence="3">KCTC 42644</strain>
    </source>
</reference>
<dbReference type="RefSeq" id="WP_380863401.1">
    <property type="nucleotide sequence ID" value="NZ_JBHRXV010000011.1"/>
</dbReference>
<comment type="caution">
    <text evidence="2">The sequence shown here is derived from an EMBL/GenBank/DDBJ whole genome shotgun (WGS) entry which is preliminary data.</text>
</comment>
<dbReference type="InterPro" id="IPR039315">
    <property type="entry name" value="CheW"/>
</dbReference>
<organism evidence="2 3">
    <name type="scientific">Sphingoaurantiacus capsulatus</name>
    <dbReference type="NCBI Taxonomy" id="1771310"/>
    <lineage>
        <taxon>Bacteria</taxon>
        <taxon>Pseudomonadati</taxon>
        <taxon>Pseudomonadota</taxon>
        <taxon>Alphaproteobacteria</taxon>
        <taxon>Sphingomonadales</taxon>
        <taxon>Sphingosinicellaceae</taxon>
        <taxon>Sphingoaurantiacus</taxon>
    </lineage>
</organism>
<dbReference type="SMART" id="SM00260">
    <property type="entry name" value="CheW"/>
    <property type="match status" value="1"/>
</dbReference>
<dbReference type="EMBL" id="JBHRXV010000011">
    <property type="protein sequence ID" value="MFC3714198.1"/>
    <property type="molecule type" value="Genomic_DNA"/>
</dbReference>
<keyword evidence="3" id="KW-1185">Reference proteome</keyword>
<evidence type="ECO:0000313" key="3">
    <source>
        <dbReference type="Proteomes" id="UP001595615"/>
    </source>
</evidence>
<dbReference type="PANTHER" id="PTHR22617:SF23">
    <property type="entry name" value="CHEMOTAXIS PROTEIN CHEW"/>
    <property type="match status" value="1"/>
</dbReference>
<evidence type="ECO:0000259" key="1">
    <source>
        <dbReference type="PROSITE" id="PS50851"/>
    </source>
</evidence>
<accession>A0ABV7XEN6</accession>
<dbReference type="Proteomes" id="UP001595615">
    <property type="component" value="Unassembled WGS sequence"/>
</dbReference>
<dbReference type="PANTHER" id="PTHR22617">
    <property type="entry name" value="CHEMOTAXIS SENSOR HISTIDINE KINASE-RELATED"/>
    <property type="match status" value="1"/>
</dbReference>
<proteinExistence type="predicted"/>
<dbReference type="InterPro" id="IPR036061">
    <property type="entry name" value="CheW-like_dom_sf"/>
</dbReference>
<gene>
    <name evidence="2" type="ORF">ACFOMD_16635</name>
</gene>
<dbReference type="PROSITE" id="PS50851">
    <property type="entry name" value="CHEW"/>
    <property type="match status" value="1"/>
</dbReference>